<sequence>MWVGASMQYMGSYLDEEFCHGYEDQGGLTGLRWSGGPCSGRKERCYMEYRFPSTTACFLCLKLAIC</sequence>
<dbReference type="Proteomes" id="UP000823749">
    <property type="component" value="Chromosome 6"/>
</dbReference>
<organism evidence="1 2">
    <name type="scientific">Rhododendron griersonianum</name>
    <dbReference type="NCBI Taxonomy" id="479676"/>
    <lineage>
        <taxon>Eukaryota</taxon>
        <taxon>Viridiplantae</taxon>
        <taxon>Streptophyta</taxon>
        <taxon>Embryophyta</taxon>
        <taxon>Tracheophyta</taxon>
        <taxon>Spermatophyta</taxon>
        <taxon>Magnoliopsida</taxon>
        <taxon>eudicotyledons</taxon>
        <taxon>Gunneridae</taxon>
        <taxon>Pentapetalae</taxon>
        <taxon>asterids</taxon>
        <taxon>Ericales</taxon>
        <taxon>Ericaceae</taxon>
        <taxon>Ericoideae</taxon>
        <taxon>Rhodoreae</taxon>
        <taxon>Rhododendron</taxon>
    </lineage>
</organism>
<dbReference type="EMBL" id="JACTNZ010000006">
    <property type="protein sequence ID" value="KAG5544820.1"/>
    <property type="molecule type" value="Genomic_DNA"/>
</dbReference>
<accession>A0AAV6JXB3</accession>
<evidence type="ECO:0000313" key="1">
    <source>
        <dbReference type="EMBL" id="KAG5544820.1"/>
    </source>
</evidence>
<proteinExistence type="predicted"/>
<comment type="caution">
    <text evidence="1">The sequence shown here is derived from an EMBL/GenBank/DDBJ whole genome shotgun (WGS) entry which is preliminary data.</text>
</comment>
<reference evidence="1 2" key="1">
    <citation type="submission" date="2020-08" db="EMBL/GenBank/DDBJ databases">
        <title>Plant Genome Project.</title>
        <authorList>
            <person name="Zhang R.-G."/>
        </authorList>
    </citation>
    <scope>NUCLEOTIDE SEQUENCE [LARGE SCALE GENOMIC DNA]</scope>
    <source>
        <strain evidence="1">WSP0</strain>
        <tissue evidence="1">Leaf</tissue>
    </source>
</reference>
<keyword evidence="2" id="KW-1185">Reference proteome</keyword>
<gene>
    <name evidence="1" type="ORF">RHGRI_017315</name>
</gene>
<protein>
    <submittedName>
        <fullName evidence="1">Uncharacterized protein</fullName>
    </submittedName>
</protein>
<name>A0AAV6JXB3_9ERIC</name>
<dbReference type="AlphaFoldDB" id="A0AAV6JXB3"/>
<evidence type="ECO:0000313" key="2">
    <source>
        <dbReference type="Proteomes" id="UP000823749"/>
    </source>
</evidence>